<keyword evidence="1 2" id="KW-0238">DNA-binding</keyword>
<comment type="caution">
    <text evidence="5">The sequence shown here is derived from an EMBL/GenBank/DDBJ whole genome shotgun (WGS) entry which is preliminary data.</text>
</comment>
<dbReference type="PANTHER" id="PTHR30055">
    <property type="entry name" value="HTH-TYPE TRANSCRIPTIONAL REGULATOR RUTR"/>
    <property type="match status" value="1"/>
</dbReference>
<feature type="DNA-binding region" description="H-T-H motif" evidence="2">
    <location>
        <begin position="48"/>
        <end position="67"/>
    </location>
</feature>
<evidence type="ECO:0000256" key="1">
    <source>
        <dbReference type="ARBA" id="ARBA00023125"/>
    </source>
</evidence>
<evidence type="ECO:0000313" key="6">
    <source>
        <dbReference type="Proteomes" id="UP000574067"/>
    </source>
</evidence>
<keyword evidence="6" id="KW-1185">Reference proteome</keyword>
<feature type="domain" description="HTH tetR-type" evidence="4">
    <location>
        <begin position="25"/>
        <end position="85"/>
    </location>
</feature>
<dbReference type="EMBL" id="JABBFW010000042">
    <property type="protein sequence ID" value="NML18845.1"/>
    <property type="molecule type" value="Genomic_DNA"/>
</dbReference>
<name>A0A848FIX0_9BURK</name>
<dbReference type="InterPro" id="IPR009057">
    <property type="entry name" value="Homeodomain-like_sf"/>
</dbReference>
<dbReference type="RefSeq" id="WP_169163742.1">
    <property type="nucleotide sequence ID" value="NZ_JABBFW010000042.1"/>
</dbReference>
<dbReference type="PROSITE" id="PS50977">
    <property type="entry name" value="HTH_TETR_2"/>
    <property type="match status" value="1"/>
</dbReference>
<dbReference type="GO" id="GO:0000976">
    <property type="term" value="F:transcription cis-regulatory region binding"/>
    <property type="evidence" value="ECO:0007669"/>
    <property type="project" value="TreeGrafter"/>
</dbReference>
<dbReference type="PRINTS" id="PR00455">
    <property type="entry name" value="HTHTETR"/>
</dbReference>
<sequence length="221" mass="24498">MDAPLTRPARPRRRPVAAADTARNALTPAHWIEAATELLVDGGVDLVRVDVVAKVLEVTRGSFYWHFKDRNDLLARVLEAWRTAATEQVIERFEGRGGDARERIAELLTLPFRGPAAERAARIELAIRDWARRDATAQRAVDEVDERRIGYTAQCFSALGFDIAEARSRAFLLYGYQVAEALLRRQGSAAQQGERCALVERLLLMPVPAVAPETAGRGKAP</sequence>
<proteinExistence type="predicted"/>
<dbReference type="InterPro" id="IPR001647">
    <property type="entry name" value="HTH_TetR"/>
</dbReference>
<dbReference type="SUPFAM" id="SSF46689">
    <property type="entry name" value="Homeodomain-like"/>
    <property type="match status" value="1"/>
</dbReference>
<feature type="region of interest" description="Disordered" evidence="3">
    <location>
        <begin position="1"/>
        <end position="20"/>
    </location>
</feature>
<protein>
    <submittedName>
        <fullName evidence="5">TetR/AcrR family transcriptional regulator</fullName>
    </submittedName>
</protein>
<gene>
    <name evidence="5" type="ORF">HHL10_28135</name>
</gene>
<reference evidence="5 6" key="1">
    <citation type="submission" date="2020-04" db="EMBL/GenBank/DDBJ databases">
        <title>Azohydromonas sp. isolated from soil.</title>
        <authorList>
            <person name="Dahal R.H."/>
        </authorList>
    </citation>
    <scope>NUCLEOTIDE SEQUENCE [LARGE SCALE GENOMIC DNA]</scope>
    <source>
        <strain evidence="5 6">G-1-1-14</strain>
    </source>
</reference>
<evidence type="ECO:0000256" key="3">
    <source>
        <dbReference type="SAM" id="MobiDB-lite"/>
    </source>
</evidence>
<organism evidence="5 6">
    <name type="scientific">Azohydromonas caseinilytica</name>
    <dbReference type="NCBI Taxonomy" id="2728836"/>
    <lineage>
        <taxon>Bacteria</taxon>
        <taxon>Pseudomonadati</taxon>
        <taxon>Pseudomonadota</taxon>
        <taxon>Betaproteobacteria</taxon>
        <taxon>Burkholderiales</taxon>
        <taxon>Sphaerotilaceae</taxon>
        <taxon>Azohydromonas</taxon>
    </lineage>
</organism>
<evidence type="ECO:0000313" key="5">
    <source>
        <dbReference type="EMBL" id="NML18845.1"/>
    </source>
</evidence>
<evidence type="ECO:0000256" key="2">
    <source>
        <dbReference type="PROSITE-ProRule" id="PRU00335"/>
    </source>
</evidence>
<dbReference type="AlphaFoldDB" id="A0A848FIX0"/>
<accession>A0A848FIX0</accession>
<dbReference type="Pfam" id="PF00440">
    <property type="entry name" value="TetR_N"/>
    <property type="match status" value="1"/>
</dbReference>
<dbReference type="InterPro" id="IPR050109">
    <property type="entry name" value="HTH-type_TetR-like_transc_reg"/>
</dbReference>
<dbReference type="Proteomes" id="UP000574067">
    <property type="component" value="Unassembled WGS sequence"/>
</dbReference>
<dbReference type="Gene3D" id="1.10.357.10">
    <property type="entry name" value="Tetracycline Repressor, domain 2"/>
    <property type="match status" value="1"/>
</dbReference>
<dbReference type="PANTHER" id="PTHR30055:SF239">
    <property type="entry name" value="TRANSCRIPTIONAL REGULATORY PROTEIN"/>
    <property type="match status" value="1"/>
</dbReference>
<evidence type="ECO:0000259" key="4">
    <source>
        <dbReference type="PROSITE" id="PS50977"/>
    </source>
</evidence>
<dbReference type="GO" id="GO:0003700">
    <property type="term" value="F:DNA-binding transcription factor activity"/>
    <property type="evidence" value="ECO:0007669"/>
    <property type="project" value="TreeGrafter"/>
</dbReference>